<reference evidence="3" key="1">
    <citation type="journal article" date="2021" name="Antonie Van Leeuwenhoek">
        <title>Draft genome and description of Waterburya agarophytonicola gen. nov. sp. nov. (Pleurocapsales, Cyanobacteria): a seaweed symbiont.</title>
        <authorList>
            <person name="Bonthond G."/>
            <person name="Shalygin S."/>
            <person name="Bayer T."/>
            <person name="Weinberger F."/>
        </authorList>
    </citation>
    <scope>NUCLEOTIDE SEQUENCE</scope>
    <source>
        <strain evidence="3">KI4</strain>
    </source>
</reference>
<proteinExistence type="inferred from homology"/>
<dbReference type="PANTHER" id="PTHR33713">
    <property type="entry name" value="ANTITOXIN YAFN-RELATED"/>
    <property type="match status" value="1"/>
</dbReference>
<name>A0A964BUB0_9CYAN</name>
<dbReference type="SUPFAM" id="SSF143120">
    <property type="entry name" value="YefM-like"/>
    <property type="match status" value="1"/>
</dbReference>
<dbReference type="Pfam" id="PF02604">
    <property type="entry name" value="PhdYeFM_antitox"/>
    <property type="match status" value="1"/>
</dbReference>
<dbReference type="Proteomes" id="UP000729733">
    <property type="component" value="Unassembled WGS sequence"/>
</dbReference>
<accession>A0A964BUB0</accession>
<dbReference type="InterPro" id="IPR036165">
    <property type="entry name" value="YefM-like_sf"/>
</dbReference>
<sequence length="95" mass="10664">MVDIRNIHSLSDFQRNTKDYISQLESTHQPVVLTVNGKAALVIQDAESYQQLLDELELSRSARAISKGIEEFSQGKGVDAREGLNKLRSKHDIPD</sequence>
<dbReference type="AlphaFoldDB" id="A0A964BUB0"/>
<comment type="caution">
    <text evidence="3">The sequence shown here is derived from an EMBL/GenBank/DDBJ whole genome shotgun (WGS) entry which is preliminary data.</text>
</comment>
<comment type="function">
    <text evidence="2">Antitoxin component of a type II toxin-antitoxin (TA) system.</text>
</comment>
<comment type="similarity">
    <text evidence="1 2">Belongs to the phD/YefM antitoxin family.</text>
</comment>
<organism evidence="3 4">
    <name type="scientific">Waterburya agarophytonicola KI4</name>
    <dbReference type="NCBI Taxonomy" id="2874699"/>
    <lineage>
        <taxon>Bacteria</taxon>
        <taxon>Bacillati</taxon>
        <taxon>Cyanobacteriota</taxon>
        <taxon>Cyanophyceae</taxon>
        <taxon>Pleurocapsales</taxon>
        <taxon>Hyellaceae</taxon>
        <taxon>Waterburya</taxon>
        <taxon>Waterburya agarophytonicola</taxon>
    </lineage>
</organism>
<protein>
    <recommendedName>
        <fullName evidence="2">Antitoxin</fullName>
    </recommendedName>
</protein>
<dbReference type="PANTHER" id="PTHR33713:SF10">
    <property type="entry name" value="ANTITOXIN YAFN"/>
    <property type="match status" value="1"/>
</dbReference>
<dbReference type="RefSeq" id="WP_229641121.1">
    <property type="nucleotide sequence ID" value="NZ_JADWDC010000034.1"/>
</dbReference>
<gene>
    <name evidence="3" type="ORF">I4641_13805</name>
</gene>
<dbReference type="NCBIfam" id="TIGR01552">
    <property type="entry name" value="phd_fam"/>
    <property type="match status" value="1"/>
</dbReference>
<evidence type="ECO:0000256" key="2">
    <source>
        <dbReference type="RuleBase" id="RU362080"/>
    </source>
</evidence>
<dbReference type="InterPro" id="IPR051405">
    <property type="entry name" value="phD/YefM_antitoxin"/>
</dbReference>
<evidence type="ECO:0000256" key="1">
    <source>
        <dbReference type="ARBA" id="ARBA00009981"/>
    </source>
</evidence>
<evidence type="ECO:0000313" key="3">
    <source>
        <dbReference type="EMBL" id="MCC0178055.1"/>
    </source>
</evidence>
<dbReference type="Gene3D" id="3.40.1620.10">
    <property type="entry name" value="YefM-like domain"/>
    <property type="match status" value="1"/>
</dbReference>
<dbReference type="InterPro" id="IPR006442">
    <property type="entry name" value="Antitoxin_Phd/YefM"/>
</dbReference>
<keyword evidence="4" id="KW-1185">Reference proteome</keyword>
<dbReference type="EMBL" id="JADWDC010000034">
    <property type="protein sequence ID" value="MCC0178055.1"/>
    <property type="molecule type" value="Genomic_DNA"/>
</dbReference>
<evidence type="ECO:0000313" key="4">
    <source>
        <dbReference type="Proteomes" id="UP000729733"/>
    </source>
</evidence>